<dbReference type="InterPro" id="IPR044214">
    <property type="entry name" value="EDS1-like"/>
</dbReference>
<gene>
    <name evidence="1" type="ORF">POM88_029782</name>
</gene>
<reference evidence="1" key="2">
    <citation type="submission" date="2023-05" db="EMBL/GenBank/DDBJ databases">
        <authorList>
            <person name="Schelkunov M.I."/>
        </authorList>
    </citation>
    <scope>NUCLEOTIDE SEQUENCE</scope>
    <source>
        <strain evidence="1">Hsosn_3</strain>
        <tissue evidence="1">Leaf</tissue>
    </source>
</reference>
<dbReference type="EMBL" id="JAUIZM010000007">
    <property type="protein sequence ID" value="KAK1373589.1"/>
    <property type="molecule type" value="Genomic_DNA"/>
</dbReference>
<dbReference type="PANTHER" id="PTHR47090">
    <property type="entry name" value="PROTEIN EDS1-RELATED"/>
    <property type="match status" value="1"/>
</dbReference>
<dbReference type="AlphaFoldDB" id="A0AAD8HVI8"/>
<keyword evidence="2" id="KW-1185">Reference proteome</keyword>
<reference evidence="1" key="1">
    <citation type="submission" date="2023-02" db="EMBL/GenBank/DDBJ databases">
        <title>Genome of toxic invasive species Heracleum sosnowskyi carries increased number of genes despite the absence of recent whole-genome duplications.</title>
        <authorList>
            <person name="Schelkunov M."/>
            <person name="Shtratnikova V."/>
            <person name="Makarenko M."/>
            <person name="Klepikova A."/>
            <person name="Omelchenko D."/>
            <person name="Novikova G."/>
            <person name="Obukhova E."/>
            <person name="Bogdanov V."/>
            <person name="Penin A."/>
            <person name="Logacheva M."/>
        </authorList>
    </citation>
    <scope>NUCLEOTIDE SEQUENCE</scope>
    <source>
        <strain evidence="1">Hsosn_3</strain>
        <tissue evidence="1">Leaf</tissue>
    </source>
</reference>
<sequence length="182" mass="20510">MEFGISKELFEKACELANKAHECRHEFRQYLYEECHRSSPPTAVFQAIHQNSSLSAEVDVAVKEGKQLVFAEHSSGGPMAIFATLWFLDEIKKIVVPRNSDAVLELLSHSSQLKFNDQGAMCSGQIFKESLVYLQQNVEIQSVVYLDNLCSEFNKTEIMTPLNDLGLSLRAKLSLLAADRRL</sequence>
<dbReference type="GO" id="GO:0006952">
    <property type="term" value="P:defense response"/>
    <property type="evidence" value="ECO:0007669"/>
    <property type="project" value="InterPro"/>
</dbReference>
<name>A0AAD8HVI8_9APIA</name>
<evidence type="ECO:0000313" key="1">
    <source>
        <dbReference type="EMBL" id="KAK1373589.1"/>
    </source>
</evidence>
<comment type="caution">
    <text evidence="1">The sequence shown here is derived from an EMBL/GenBank/DDBJ whole genome shotgun (WGS) entry which is preliminary data.</text>
</comment>
<accession>A0AAD8HVI8</accession>
<dbReference type="Proteomes" id="UP001237642">
    <property type="component" value="Unassembled WGS sequence"/>
</dbReference>
<evidence type="ECO:0000313" key="2">
    <source>
        <dbReference type="Proteomes" id="UP001237642"/>
    </source>
</evidence>
<protein>
    <submittedName>
        <fullName evidence="1">Uncharacterized protein</fullName>
    </submittedName>
</protein>
<dbReference type="PANTHER" id="PTHR47090:SF2">
    <property type="entry name" value="PROTEIN EDS1-RELATED"/>
    <property type="match status" value="1"/>
</dbReference>
<proteinExistence type="predicted"/>
<organism evidence="1 2">
    <name type="scientific">Heracleum sosnowskyi</name>
    <dbReference type="NCBI Taxonomy" id="360622"/>
    <lineage>
        <taxon>Eukaryota</taxon>
        <taxon>Viridiplantae</taxon>
        <taxon>Streptophyta</taxon>
        <taxon>Embryophyta</taxon>
        <taxon>Tracheophyta</taxon>
        <taxon>Spermatophyta</taxon>
        <taxon>Magnoliopsida</taxon>
        <taxon>eudicotyledons</taxon>
        <taxon>Gunneridae</taxon>
        <taxon>Pentapetalae</taxon>
        <taxon>asterids</taxon>
        <taxon>campanulids</taxon>
        <taxon>Apiales</taxon>
        <taxon>Apiaceae</taxon>
        <taxon>Apioideae</taxon>
        <taxon>apioid superclade</taxon>
        <taxon>Tordylieae</taxon>
        <taxon>Tordyliinae</taxon>
        <taxon>Heracleum</taxon>
    </lineage>
</organism>